<dbReference type="AlphaFoldDB" id="A0A9P6GFT6"/>
<dbReference type="OrthoDB" id="265717at2759"/>
<evidence type="ECO:0008006" key="3">
    <source>
        <dbReference type="Google" id="ProtNLM"/>
    </source>
</evidence>
<gene>
    <name evidence="1" type="ORF">PMIN01_07938</name>
</gene>
<sequence length="333" mass="36216">MRAGPRHLPQYHLTHYILHTSLLSTIHPNHISNISIPPQSSKYPCYTAHQTPAMPLCTLHLIALTPTTSSLNPQPSFLSALKSANLTPLVIARVIRWIILPSIFSTAPLLARNIHWDFLLILPGSDTLPPSVQSHIQHTWSITAGVPSRLTHDFARKNAELLRPEKGSVPGVGGNVLEGGRTAESAQNLELSDELRDWIREVSSSGSKKATGAVSMFNLLSFRPGKKASYLEYGKAFATSIGSSHGGNAKIVGGVTHVDGVPRGKDVGDGEGWDEVALAHYPSILHFAEMLGDAKYQDVNHEFRMPSLRDTAILMTSEVGIEDLLRERGGAKL</sequence>
<evidence type="ECO:0000313" key="2">
    <source>
        <dbReference type="Proteomes" id="UP000756921"/>
    </source>
</evidence>
<dbReference type="Gene3D" id="3.30.70.100">
    <property type="match status" value="1"/>
</dbReference>
<evidence type="ECO:0000313" key="1">
    <source>
        <dbReference type="EMBL" id="KAF9733595.1"/>
    </source>
</evidence>
<keyword evidence="2" id="KW-1185">Reference proteome</keyword>
<comment type="caution">
    <text evidence="1">The sequence shown here is derived from an EMBL/GenBank/DDBJ whole genome shotgun (WGS) entry which is preliminary data.</text>
</comment>
<protein>
    <recommendedName>
        <fullName evidence="3">DUF1330 domain-containing protein</fullName>
    </recommendedName>
</protein>
<dbReference type="PANTHER" id="PTHR40257:SF1">
    <property type="entry name" value="DUF1330 DOMAIN-CONTAINING PROTEIN"/>
    <property type="match status" value="1"/>
</dbReference>
<reference evidence="1" key="1">
    <citation type="journal article" date="2020" name="Mol. Plant Microbe Interact.">
        <title>Genome Sequence of the Biocontrol Agent Coniothyrium minitans strain Conio (IMI 134523).</title>
        <authorList>
            <person name="Patel D."/>
            <person name="Shittu T.A."/>
            <person name="Baroncelli R."/>
            <person name="Muthumeenakshi S."/>
            <person name="Osborne T.H."/>
            <person name="Janganan T.K."/>
            <person name="Sreenivasaprasad S."/>
        </authorList>
    </citation>
    <scope>NUCLEOTIDE SEQUENCE</scope>
    <source>
        <strain evidence="1">Conio</strain>
    </source>
</reference>
<dbReference type="EMBL" id="WJXW01000008">
    <property type="protein sequence ID" value="KAF9733595.1"/>
    <property type="molecule type" value="Genomic_DNA"/>
</dbReference>
<proteinExistence type="predicted"/>
<accession>A0A9P6GFT6</accession>
<dbReference type="PANTHER" id="PTHR40257">
    <property type="match status" value="1"/>
</dbReference>
<organism evidence="1 2">
    <name type="scientific">Paraphaeosphaeria minitans</name>
    <dbReference type="NCBI Taxonomy" id="565426"/>
    <lineage>
        <taxon>Eukaryota</taxon>
        <taxon>Fungi</taxon>
        <taxon>Dikarya</taxon>
        <taxon>Ascomycota</taxon>
        <taxon>Pezizomycotina</taxon>
        <taxon>Dothideomycetes</taxon>
        <taxon>Pleosporomycetidae</taxon>
        <taxon>Pleosporales</taxon>
        <taxon>Massarineae</taxon>
        <taxon>Didymosphaeriaceae</taxon>
        <taxon>Paraphaeosphaeria</taxon>
    </lineage>
</organism>
<name>A0A9P6GFT6_9PLEO</name>
<dbReference type="Proteomes" id="UP000756921">
    <property type="component" value="Unassembled WGS sequence"/>
</dbReference>